<sequence>MKGDRLLLLSPRTRLAHQCAAAIVSCARILLETTGKPIPSRALNAFDYYPYLQVMDGQRTQRSLQDCPQNTAALWSFCRRHSALPYLSWCYCEMSMEAPTIASSLRHLKGYYSLYAGLY</sequence>
<accession>A0A4Y7SX59</accession>
<proteinExistence type="predicted"/>
<organism evidence="1 2">
    <name type="scientific">Coprinellus micaceus</name>
    <name type="common">Glistening ink-cap mushroom</name>
    <name type="synonym">Coprinus micaceus</name>
    <dbReference type="NCBI Taxonomy" id="71717"/>
    <lineage>
        <taxon>Eukaryota</taxon>
        <taxon>Fungi</taxon>
        <taxon>Dikarya</taxon>
        <taxon>Basidiomycota</taxon>
        <taxon>Agaricomycotina</taxon>
        <taxon>Agaricomycetes</taxon>
        <taxon>Agaricomycetidae</taxon>
        <taxon>Agaricales</taxon>
        <taxon>Agaricineae</taxon>
        <taxon>Psathyrellaceae</taxon>
        <taxon>Coprinellus</taxon>
    </lineage>
</organism>
<protein>
    <submittedName>
        <fullName evidence="1">Uncharacterized protein</fullName>
    </submittedName>
</protein>
<dbReference type="EMBL" id="QPFP01000048">
    <property type="protein sequence ID" value="TEB26445.1"/>
    <property type="molecule type" value="Genomic_DNA"/>
</dbReference>
<reference evidence="1 2" key="1">
    <citation type="journal article" date="2019" name="Nat. Ecol. Evol.">
        <title>Megaphylogeny resolves global patterns of mushroom evolution.</title>
        <authorList>
            <person name="Varga T."/>
            <person name="Krizsan K."/>
            <person name="Foldi C."/>
            <person name="Dima B."/>
            <person name="Sanchez-Garcia M."/>
            <person name="Sanchez-Ramirez S."/>
            <person name="Szollosi G.J."/>
            <person name="Szarkandi J.G."/>
            <person name="Papp V."/>
            <person name="Albert L."/>
            <person name="Andreopoulos W."/>
            <person name="Angelini C."/>
            <person name="Antonin V."/>
            <person name="Barry K.W."/>
            <person name="Bougher N.L."/>
            <person name="Buchanan P."/>
            <person name="Buyck B."/>
            <person name="Bense V."/>
            <person name="Catcheside P."/>
            <person name="Chovatia M."/>
            <person name="Cooper J."/>
            <person name="Damon W."/>
            <person name="Desjardin D."/>
            <person name="Finy P."/>
            <person name="Geml J."/>
            <person name="Haridas S."/>
            <person name="Hughes K."/>
            <person name="Justo A."/>
            <person name="Karasinski D."/>
            <person name="Kautmanova I."/>
            <person name="Kiss B."/>
            <person name="Kocsube S."/>
            <person name="Kotiranta H."/>
            <person name="LaButti K.M."/>
            <person name="Lechner B.E."/>
            <person name="Liimatainen K."/>
            <person name="Lipzen A."/>
            <person name="Lukacs Z."/>
            <person name="Mihaltcheva S."/>
            <person name="Morgado L.N."/>
            <person name="Niskanen T."/>
            <person name="Noordeloos M.E."/>
            <person name="Ohm R.A."/>
            <person name="Ortiz-Santana B."/>
            <person name="Ovrebo C."/>
            <person name="Racz N."/>
            <person name="Riley R."/>
            <person name="Savchenko A."/>
            <person name="Shiryaev A."/>
            <person name="Soop K."/>
            <person name="Spirin V."/>
            <person name="Szebenyi C."/>
            <person name="Tomsovsky M."/>
            <person name="Tulloss R.E."/>
            <person name="Uehling J."/>
            <person name="Grigoriev I.V."/>
            <person name="Vagvolgyi C."/>
            <person name="Papp T."/>
            <person name="Martin F.M."/>
            <person name="Miettinen O."/>
            <person name="Hibbett D.S."/>
            <person name="Nagy L.G."/>
        </authorList>
    </citation>
    <scope>NUCLEOTIDE SEQUENCE [LARGE SCALE GENOMIC DNA]</scope>
    <source>
        <strain evidence="1 2">FP101781</strain>
    </source>
</reference>
<dbReference type="Proteomes" id="UP000298030">
    <property type="component" value="Unassembled WGS sequence"/>
</dbReference>
<gene>
    <name evidence="1" type="ORF">FA13DRAFT_1038204</name>
</gene>
<evidence type="ECO:0000313" key="1">
    <source>
        <dbReference type="EMBL" id="TEB26445.1"/>
    </source>
</evidence>
<name>A0A4Y7SX59_COPMI</name>
<dbReference type="PROSITE" id="PS51257">
    <property type="entry name" value="PROKAR_LIPOPROTEIN"/>
    <property type="match status" value="1"/>
</dbReference>
<keyword evidence="2" id="KW-1185">Reference proteome</keyword>
<evidence type="ECO:0000313" key="2">
    <source>
        <dbReference type="Proteomes" id="UP000298030"/>
    </source>
</evidence>
<dbReference type="AlphaFoldDB" id="A0A4Y7SX59"/>
<comment type="caution">
    <text evidence="1">The sequence shown here is derived from an EMBL/GenBank/DDBJ whole genome shotgun (WGS) entry which is preliminary data.</text>
</comment>